<dbReference type="InterPro" id="IPR050807">
    <property type="entry name" value="TransReg_Diox_bact_type"/>
</dbReference>
<dbReference type="InterPro" id="IPR011051">
    <property type="entry name" value="RmlC_Cupin_sf"/>
</dbReference>
<dbReference type="SUPFAM" id="SSF51182">
    <property type="entry name" value="RmlC-like cupins"/>
    <property type="match status" value="1"/>
</dbReference>
<dbReference type="AlphaFoldDB" id="A0A0B9FNE8"/>
<dbReference type="GO" id="GO:0003700">
    <property type="term" value="F:DNA-binding transcription factor activity"/>
    <property type="evidence" value="ECO:0007669"/>
    <property type="project" value="TreeGrafter"/>
</dbReference>
<dbReference type="PANTHER" id="PTHR46797:SF23">
    <property type="entry name" value="HTH-TYPE TRANSCRIPTIONAL REGULATOR SUTR"/>
    <property type="match status" value="1"/>
</dbReference>
<keyword evidence="2" id="KW-0238">DNA-binding</keyword>
<dbReference type="Proteomes" id="UP000031278">
    <property type="component" value="Unassembled WGS sequence"/>
</dbReference>
<evidence type="ECO:0000259" key="4">
    <source>
        <dbReference type="PROSITE" id="PS50943"/>
    </source>
</evidence>
<dbReference type="CDD" id="cd00093">
    <property type="entry name" value="HTH_XRE"/>
    <property type="match status" value="1"/>
</dbReference>
<dbReference type="InterPro" id="IPR010982">
    <property type="entry name" value="Lambda_DNA-bd_dom_sf"/>
</dbReference>
<reference evidence="5 6" key="1">
    <citation type="submission" date="2014-12" db="EMBL/GenBank/DDBJ databases">
        <title>Genome sequencing of Photobacterium gaetbulicola AD005a.</title>
        <authorList>
            <person name="Adrian T.G.S."/>
            <person name="Chan K.G."/>
        </authorList>
    </citation>
    <scope>NUCLEOTIDE SEQUENCE [LARGE SCALE GENOMIC DNA]</scope>
    <source>
        <strain evidence="5 6">AD005a</strain>
    </source>
</reference>
<evidence type="ECO:0000256" key="3">
    <source>
        <dbReference type="ARBA" id="ARBA00023163"/>
    </source>
</evidence>
<dbReference type="Gene3D" id="2.60.120.10">
    <property type="entry name" value="Jelly Rolls"/>
    <property type="match status" value="1"/>
</dbReference>
<organism evidence="5 6">
    <name type="scientific">Photobacterium gaetbulicola</name>
    <dbReference type="NCBI Taxonomy" id="1295392"/>
    <lineage>
        <taxon>Bacteria</taxon>
        <taxon>Pseudomonadati</taxon>
        <taxon>Pseudomonadota</taxon>
        <taxon>Gammaproteobacteria</taxon>
        <taxon>Vibrionales</taxon>
        <taxon>Vibrionaceae</taxon>
        <taxon>Photobacterium</taxon>
    </lineage>
</organism>
<evidence type="ECO:0000313" key="6">
    <source>
        <dbReference type="Proteomes" id="UP000031278"/>
    </source>
</evidence>
<dbReference type="Pfam" id="PF07883">
    <property type="entry name" value="Cupin_2"/>
    <property type="match status" value="1"/>
</dbReference>
<accession>A0A0B9FNE8</accession>
<dbReference type="PANTHER" id="PTHR46797">
    <property type="entry name" value="HTH-TYPE TRANSCRIPTIONAL REGULATOR"/>
    <property type="match status" value="1"/>
</dbReference>
<dbReference type="RefSeq" id="WP_039469781.1">
    <property type="nucleotide sequence ID" value="NZ_JWLZ01000228.1"/>
</dbReference>
<name>A0A0B9FNE8_9GAMM</name>
<comment type="caution">
    <text evidence="5">The sequence shown here is derived from an EMBL/GenBank/DDBJ whole genome shotgun (WGS) entry which is preliminary data.</text>
</comment>
<protein>
    <submittedName>
        <fullName evidence="5">Transcriptional regulator</fullName>
    </submittedName>
</protein>
<dbReference type="EMBL" id="JWLZ01000228">
    <property type="protein sequence ID" value="KHT57958.1"/>
    <property type="molecule type" value="Genomic_DNA"/>
</dbReference>
<dbReference type="SMART" id="SM00530">
    <property type="entry name" value="HTH_XRE"/>
    <property type="match status" value="1"/>
</dbReference>
<proteinExistence type="predicted"/>
<dbReference type="InterPro" id="IPR013096">
    <property type="entry name" value="Cupin_2"/>
</dbReference>
<dbReference type="GO" id="GO:0005829">
    <property type="term" value="C:cytosol"/>
    <property type="evidence" value="ECO:0007669"/>
    <property type="project" value="TreeGrafter"/>
</dbReference>
<dbReference type="InterPro" id="IPR014710">
    <property type="entry name" value="RmlC-like_jellyroll"/>
</dbReference>
<evidence type="ECO:0000256" key="1">
    <source>
        <dbReference type="ARBA" id="ARBA00023015"/>
    </source>
</evidence>
<gene>
    <name evidence="5" type="ORF">RJ45_26015</name>
</gene>
<dbReference type="InterPro" id="IPR001387">
    <property type="entry name" value="Cro/C1-type_HTH"/>
</dbReference>
<dbReference type="CDD" id="cd02209">
    <property type="entry name" value="cupin_XRE_C"/>
    <property type="match status" value="1"/>
</dbReference>
<dbReference type="Pfam" id="PF01381">
    <property type="entry name" value="HTH_3"/>
    <property type="match status" value="1"/>
</dbReference>
<sequence length="181" mass="19992">MDDFSVLGDNLKSTRKKMGLSLDKVSAMTGVSKTMLSQIERSESMPTIATVWKIANGLKIKLETLLENSASEVDVKNIEDMIPVMDDDGKMIIHSIFPFSPTSGYEVFHGTFKPGCNYSKSNHTNSTTEQIFVNQGVLELVVSGQSYVLKAGSSITFDSMQEHRYINPGNEDAKVVIIVNY</sequence>
<feature type="domain" description="HTH cro/C1-type" evidence="4">
    <location>
        <begin position="11"/>
        <end position="65"/>
    </location>
</feature>
<evidence type="ECO:0000313" key="5">
    <source>
        <dbReference type="EMBL" id="KHT57958.1"/>
    </source>
</evidence>
<dbReference type="Gene3D" id="1.10.260.40">
    <property type="entry name" value="lambda repressor-like DNA-binding domains"/>
    <property type="match status" value="1"/>
</dbReference>
<dbReference type="SUPFAM" id="SSF47413">
    <property type="entry name" value="lambda repressor-like DNA-binding domains"/>
    <property type="match status" value="1"/>
</dbReference>
<dbReference type="PROSITE" id="PS50943">
    <property type="entry name" value="HTH_CROC1"/>
    <property type="match status" value="1"/>
</dbReference>
<keyword evidence="1" id="KW-0805">Transcription regulation</keyword>
<dbReference type="GO" id="GO:0003677">
    <property type="term" value="F:DNA binding"/>
    <property type="evidence" value="ECO:0007669"/>
    <property type="project" value="UniProtKB-KW"/>
</dbReference>
<evidence type="ECO:0000256" key="2">
    <source>
        <dbReference type="ARBA" id="ARBA00023125"/>
    </source>
</evidence>
<keyword evidence="3" id="KW-0804">Transcription</keyword>